<comment type="caution">
    <text evidence="1">The sequence shown here is derived from an EMBL/GenBank/DDBJ whole genome shotgun (WGS) entry which is preliminary data.</text>
</comment>
<dbReference type="EMBL" id="VDFW01000001">
    <property type="protein sequence ID" value="TNC29425.1"/>
    <property type="molecule type" value="Genomic_DNA"/>
</dbReference>
<dbReference type="RefSeq" id="WP_139094496.1">
    <property type="nucleotide sequence ID" value="NZ_VDFW01000001.1"/>
</dbReference>
<dbReference type="OrthoDB" id="4235523at2"/>
<evidence type="ECO:0000313" key="2">
    <source>
        <dbReference type="Proteomes" id="UP000305546"/>
    </source>
</evidence>
<proteinExistence type="predicted"/>
<accession>A0A5C4M7T2</accession>
<keyword evidence="2" id="KW-1185">Reference proteome</keyword>
<name>A0A5C4M7T2_9PSEU</name>
<evidence type="ECO:0000313" key="1">
    <source>
        <dbReference type="EMBL" id="TNC29425.1"/>
    </source>
</evidence>
<sequence length="173" mass="18657">MTEAFRLAQMRVWRTITPPEDDADLTGLRVAAARAGRRLVELGGGDSGVELTLGWREEVPLTPDDAGGPSGAGEGTVVVLAACLSCCWPDPDAPMFPGMPTTFEELRQTLAPLGIQNVTHAVNRLRRWGYLVTDLVDGAIRLGPAVATWTQADVDSLRREHSRLPAVRGRTSD</sequence>
<gene>
    <name evidence="1" type="ORF">FG385_00115</name>
</gene>
<reference evidence="1 2" key="1">
    <citation type="submission" date="2019-06" db="EMBL/GenBank/DDBJ databases">
        <title>Amycolatopsis alkalitolerans sp. nov., isolated from Gastrodia elata Blume.</title>
        <authorList>
            <person name="Narsing Rao M.P."/>
            <person name="Li W.J."/>
        </authorList>
    </citation>
    <scope>NUCLEOTIDE SEQUENCE [LARGE SCALE GENOMIC DNA]</scope>
    <source>
        <strain evidence="1 2">SYSUP0005</strain>
    </source>
</reference>
<dbReference type="AlphaFoldDB" id="A0A5C4M7T2"/>
<protein>
    <submittedName>
        <fullName evidence="1">Uncharacterized protein</fullName>
    </submittedName>
</protein>
<organism evidence="1 2">
    <name type="scientific">Amycolatopsis alkalitolerans</name>
    <dbReference type="NCBI Taxonomy" id="2547244"/>
    <lineage>
        <taxon>Bacteria</taxon>
        <taxon>Bacillati</taxon>
        <taxon>Actinomycetota</taxon>
        <taxon>Actinomycetes</taxon>
        <taxon>Pseudonocardiales</taxon>
        <taxon>Pseudonocardiaceae</taxon>
        <taxon>Amycolatopsis</taxon>
    </lineage>
</organism>
<dbReference type="Proteomes" id="UP000305546">
    <property type="component" value="Unassembled WGS sequence"/>
</dbReference>